<evidence type="ECO:0000313" key="1">
    <source>
        <dbReference type="EMBL" id="BAO44345.1"/>
    </source>
</evidence>
<organism evidence="1 2">
    <name type="scientific">Thiolapillus brandeum</name>
    <dbReference type="NCBI Taxonomy" id="1076588"/>
    <lineage>
        <taxon>Bacteria</taxon>
        <taxon>Pseudomonadati</taxon>
        <taxon>Pseudomonadota</taxon>
        <taxon>Gammaproteobacteria</taxon>
        <taxon>Chromatiales</taxon>
        <taxon>Sedimenticolaceae</taxon>
        <taxon>Thiolapillus</taxon>
    </lineage>
</organism>
<reference evidence="1 2" key="1">
    <citation type="journal article" date="2014" name="PLoS ONE">
        <title>Physiological and genomic features of a novel sulfur-oxidizing gammaproteobacterium belonging to a previously uncultivated symbiotic lineage isolated from a hydrothermal vent.</title>
        <authorList>
            <person name="Nunoura T."/>
            <person name="Takaki Y."/>
            <person name="Kazama H."/>
            <person name="Kakuta J."/>
            <person name="Shimamura S."/>
            <person name="Makita H."/>
            <person name="Hirai M."/>
            <person name="Miyazaki M."/>
            <person name="Takai K."/>
        </authorList>
    </citation>
    <scope>NUCLEOTIDE SEQUENCE [LARGE SCALE GENOMIC DNA]</scope>
    <source>
        <strain evidence="1 2">Hiromi1</strain>
    </source>
</reference>
<protein>
    <submittedName>
        <fullName evidence="1">Uncharacterized protein</fullName>
    </submittedName>
</protein>
<evidence type="ECO:0000313" key="2">
    <source>
        <dbReference type="Proteomes" id="UP000031631"/>
    </source>
</evidence>
<dbReference type="KEGG" id="tbn:TBH_C1422"/>
<name>A0A7U6GIR8_9GAMM</name>
<keyword evidence="2" id="KW-1185">Reference proteome</keyword>
<dbReference type="RefSeq" id="WP_041067047.1">
    <property type="nucleotide sequence ID" value="NZ_AP012273.1"/>
</dbReference>
<proteinExistence type="predicted"/>
<dbReference type="EMBL" id="AP012273">
    <property type="protein sequence ID" value="BAO44345.1"/>
    <property type="molecule type" value="Genomic_DNA"/>
</dbReference>
<dbReference type="Proteomes" id="UP000031631">
    <property type="component" value="Chromosome"/>
</dbReference>
<gene>
    <name evidence="1" type="ORF">TBH_C1422</name>
</gene>
<dbReference type="AlphaFoldDB" id="A0A7U6GIR8"/>
<accession>A0A7U6GIR8</accession>
<sequence>MQKSMRKLWLLLVICLMPGLLPASSIKRADMTEITRDSQLVFEGRVIGTRVEQLPGERSLHTWVRFEILDVIKGSYNKPFIELSFLGGTRGDLTVKVSDMQIPHMGEHGIYFVEDTGRRLVNPLVGWSQGHFLVKYDRKLKRQTITTLDGQVVRDIDTTARKSNMAELSHGIAYGVITRGGAEKSSIGPEDFKSLIRGMAQ</sequence>